<dbReference type="AlphaFoldDB" id="E5AL64"/>
<dbReference type="KEGG" id="brh:RBRH_00895"/>
<dbReference type="HOGENOM" id="CLU_2697580_0_0_4"/>
<proteinExistence type="predicted"/>
<evidence type="ECO:0000313" key="2">
    <source>
        <dbReference type="Proteomes" id="UP000007437"/>
    </source>
</evidence>
<name>E5AL64_MYCRK</name>
<reference evidence="1 2" key="1">
    <citation type="journal article" date="2011" name="J. Bacteriol.">
        <title>Complete genome sequence of Burkholderia rhizoxinica, an endosymbiont of Rhizopus microsporus.</title>
        <authorList>
            <person name="Lackner G."/>
            <person name="Moebius N."/>
            <person name="Partida-Martinez L."/>
            <person name="Hertweck C."/>
        </authorList>
    </citation>
    <scope>NUCLEOTIDE SEQUENCE [LARGE SCALE GENOMIC DNA]</scope>
    <source>
        <strain evidence="2">DSM 19002 / CIP 109453 / HKI 454</strain>
    </source>
</reference>
<gene>
    <name evidence="1" type="ordered locus">RBRH_00895</name>
</gene>
<dbReference type="Proteomes" id="UP000007437">
    <property type="component" value="Chromosome"/>
</dbReference>
<sequence>MPNPRSAASIDGQGILAFGELRAQCLELDLGGSGSLPGGFRLGHRAIAGGFRFMRFMTRLDPPSRVWPARTLR</sequence>
<organism evidence="1 2">
    <name type="scientific">Mycetohabitans rhizoxinica (strain DSM 19002 / CIP 109453 / HKI 454)</name>
    <name type="common">Paraburkholderia rhizoxinica</name>
    <dbReference type="NCBI Taxonomy" id="882378"/>
    <lineage>
        <taxon>Bacteria</taxon>
        <taxon>Pseudomonadati</taxon>
        <taxon>Pseudomonadota</taxon>
        <taxon>Betaproteobacteria</taxon>
        <taxon>Burkholderiales</taxon>
        <taxon>Burkholderiaceae</taxon>
        <taxon>Mycetohabitans</taxon>
    </lineage>
</organism>
<evidence type="ECO:0000313" key="1">
    <source>
        <dbReference type="EMBL" id="CBW73737.1"/>
    </source>
</evidence>
<dbReference type="STRING" id="882378.RBRH_00895"/>
<dbReference type="EMBL" id="FR687359">
    <property type="protein sequence ID" value="CBW73737.1"/>
    <property type="molecule type" value="Genomic_DNA"/>
</dbReference>
<protein>
    <submittedName>
        <fullName evidence="1">Uncharacterized protein</fullName>
    </submittedName>
</protein>
<accession>E5AL64</accession>